<name>A0A0A6P589_9GAMM</name>
<protein>
    <recommendedName>
        <fullName evidence="4">General secretion pathway protein J</fullName>
    </recommendedName>
</protein>
<evidence type="ECO:0000313" key="2">
    <source>
        <dbReference type="EMBL" id="KHD06040.1"/>
    </source>
</evidence>
<keyword evidence="1" id="KW-1133">Transmembrane helix</keyword>
<evidence type="ECO:0000256" key="1">
    <source>
        <dbReference type="SAM" id="Phobius"/>
    </source>
</evidence>
<proteinExistence type="predicted"/>
<sequence length="211" mass="24262">MKKSFTNGFTLLELLIALTLSALVMLMLAMGMNVVLKEWTRSSNRLDESLDKALVLLQIERSLEGGFPHTYRDRDENKKYIFFEGEEEKIAWVSTVSPGRQPGFMAWQLSEEESGVEIRIVPALAGDPTERLEKHATTISALEGYKAYFEYLYVDEKFEEDTEWLNEWSAKERQGLPHAVRVRLESEAKPSLEIVAVIEAHQHHRIRPVKP</sequence>
<reference evidence="2 3" key="1">
    <citation type="journal article" date="2016" name="Front. Microbiol.">
        <title>Single-Cell (Meta-)Genomics of a Dimorphic Candidatus Thiomargarita nelsonii Reveals Genomic Plasticity.</title>
        <authorList>
            <person name="Flood B.E."/>
            <person name="Fliss P."/>
            <person name="Jones D.S."/>
            <person name="Dick G.J."/>
            <person name="Jain S."/>
            <person name="Kaster A.K."/>
            <person name="Winkel M."/>
            <person name="Mussmann M."/>
            <person name="Bailey J."/>
        </authorList>
    </citation>
    <scope>NUCLEOTIDE SEQUENCE [LARGE SCALE GENOMIC DNA]</scope>
    <source>
        <strain evidence="2">Hydrate Ridge</strain>
    </source>
</reference>
<dbReference type="InterPro" id="IPR012902">
    <property type="entry name" value="N_methyl_site"/>
</dbReference>
<comment type="caution">
    <text evidence="2">The sequence shown here is derived from an EMBL/GenBank/DDBJ whole genome shotgun (WGS) entry which is preliminary data.</text>
</comment>
<dbReference type="Pfam" id="PF07963">
    <property type="entry name" value="N_methyl"/>
    <property type="match status" value="1"/>
</dbReference>
<accession>A0A0A6P589</accession>
<gene>
    <name evidence="2" type="ORF">PN36_30965</name>
</gene>
<keyword evidence="1" id="KW-0812">Transmembrane</keyword>
<keyword evidence="1" id="KW-0472">Membrane</keyword>
<evidence type="ECO:0008006" key="4">
    <source>
        <dbReference type="Google" id="ProtNLM"/>
    </source>
</evidence>
<dbReference type="EMBL" id="JSZA02000238">
    <property type="protein sequence ID" value="KHD06040.1"/>
    <property type="molecule type" value="Genomic_DNA"/>
</dbReference>
<feature type="transmembrane region" description="Helical" evidence="1">
    <location>
        <begin position="14"/>
        <end position="36"/>
    </location>
</feature>
<keyword evidence="3" id="KW-1185">Reference proteome</keyword>
<dbReference type="Proteomes" id="UP000030428">
    <property type="component" value="Unassembled WGS sequence"/>
</dbReference>
<evidence type="ECO:0000313" key="3">
    <source>
        <dbReference type="Proteomes" id="UP000030428"/>
    </source>
</evidence>
<organism evidence="2 3">
    <name type="scientific">Candidatus Thiomargarita nelsonii</name>
    <dbReference type="NCBI Taxonomy" id="1003181"/>
    <lineage>
        <taxon>Bacteria</taxon>
        <taxon>Pseudomonadati</taxon>
        <taxon>Pseudomonadota</taxon>
        <taxon>Gammaproteobacteria</taxon>
        <taxon>Thiotrichales</taxon>
        <taxon>Thiotrichaceae</taxon>
        <taxon>Thiomargarita</taxon>
    </lineage>
</organism>
<dbReference type="AlphaFoldDB" id="A0A0A6P589"/>
<dbReference type="NCBIfam" id="TIGR02532">
    <property type="entry name" value="IV_pilin_GFxxxE"/>
    <property type="match status" value="1"/>
</dbReference>